<dbReference type="WBParaSite" id="TREG1_23460.1">
    <property type="protein sequence ID" value="TREG1_23460.1"/>
    <property type="gene ID" value="TREG1_23460"/>
</dbReference>
<dbReference type="AlphaFoldDB" id="A0AA85JJ10"/>
<dbReference type="NCBIfam" id="NF001679">
    <property type="entry name" value="PRK00440.1"/>
    <property type="match status" value="1"/>
</dbReference>
<evidence type="ECO:0000256" key="5">
    <source>
        <dbReference type="ARBA" id="ARBA00022840"/>
    </source>
</evidence>
<dbReference type="GO" id="GO:0005663">
    <property type="term" value="C:DNA replication factor C complex"/>
    <property type="evidence" value="ECO:0007669"/>
    <property type="project" value="TreeGrafter"/>
</dbReference>
<dbReference type="GO" id="GO:0005524">
    <property type="term" value="F:ATP binding"/>
    <property type="evidence" value="ECO:0007669"/>
    <property type="project" value="UniProtKB-KW"/>
</dbReference>
<dbReference type="GO" id="GO:0003689">
    <property type="term" value="F:DNA clamp loader activity"/>
    <property type="evidence" value="ECO:0007669"/>
    <property type="project" value="TreeGrafter"/>
</dbReference>
<evidence type="ECO:0000256" key="3">
    <source>
        <dbReference type="ARBA" id="ARBA00022705"/>
    </source>
</evidence>
<sequence length="401" mass="44855">MQFVASEFLGKRSSAISRLKVKRGLERRGFYPINHFVLAMDAFLKAFKQKPQESKRRVKSRKNIPWVEKYRPKTINEVAYQTEVVSVLQKCVEGSDLPNLLFYGPPGTGKTSLILALARQLFGSLYSDRVLELNASDERGISVIREKVKAFAHIAVSGSGSGRHNVPPYKLIILDEADSMTAPAQAALRRTMETEMRTTRFCLTCNYVTRIIEPITSRCAKFRFRPLDNEIARDRLRHISDAEGLSINDETLDHLLSLCHGDLRQGITMLQSVHQLIMSSKGSGDDTSSSSHLSITSKELDEAAAVVPSELIKQLMKTSENGNFDELQIIIKNLLLEGYSAHQTIYQLHDYIINLEELSCNQKASILESLALADSRLIDGADEYLQLLAVGGNLLKTIQTV</sequence>
<evidence type="ECO:0000256" key="1">
    <source>
        <dbReference type="ARBA" id="ARBA00004123"/>
    </source>
</evidence>
<dbReference type="CDD" id="cd00009">
    <property type="entry name" value="AAA"/>
    <property type="match status" value="1"/>
</dbReference>
<evidence type="ECO:0000259" key="7">
    <source>
        <dbReference type="SMART" id="SM00382"/>
    </source>
</evidence>
<evidence type="ECO:0000256" key="2">
    <source>
        <dbReference type="ARBA" id="ARBA00005378"/>
    </source>
</evidence>
<dbReference type="SMART" id="SM00382">
    <property type="entry name" value="AAA"/>
    <property type="match status" value="1"/>
</dbReference>
<keyword evidence="8" id="KW-1185">Reference proteome</keyword>
<dbReference type="Proteomes" id="UP000050795">
    <property type="component" value="Unassembled WGS sequence"/>
</dbReference>
<evidence type="ECO:0000313" key="8">
    <source>
        <dbReference type="Proteomes" id="UP000050795"/>
    </source>
</evidence>
<dbReference type="CDD" id="cd18140">
    <property type="entry name" value="HLD_clamp_RFC"/>
    <property type="match status" value="1"/>
</dbReference>
<dbReference type="FunFam" id="3.40.50.300:FF:000129">
    <property type="entry name" value="Replication factor C subunit 5"/>
    <property type="match status" value="1"/>
</dbReference>
<dbReference type="InterPro" id="IPR008921">
    <property type="entry name" value="DNA_pol3_clamp-load_cplx_C"/>
</dbReference>
<dbReference type="GO" id="GO:0016887">
    <property type="term" value="F:ATP hydrolysis activity"/>
    <property type="evidence" value="ECO:0007669"/>
    <property type="project" value="InterPro"/>
</dbReference>
<dbReference type="SUPFAM" id="SSF48019">
    <property type="entry name" value="post-AAA+ oligomerization domain-like"/>
    <property type="match status" value="1"/>
</dbReference>
<reference evidence="9" key="2">
    <citation type="submission" date="2023-11" db="UniProtKB">
        <authorList>
            <consortium name="WormBaseParasite"/>
        </authorList>
    </citation>
    <scope>IDENTIFICATION</scope>
</reference>
<dbReference type="InterPro" id="IPR047854">
    <property type="entry name" value="RFC_lid"/>
</dbReference>
<evidence type="ECO:0000256" key="6">
    <source>
        <dbReference type="ARBA" id="ARBA00023242"/>
    </source>
</evidence>
<dbReference type="InterPro" id="IPR013748">
    <property type="entry name" value="Rep_factorC_C"/>
</dbReference>
<dbReference type="GO" id="GO:0003677">
    <property type="term" value="F:DNA binding"/>
    <property type="evidence" value="ECO:0007669"/>
    <property type="project" value="InterPro"/>
</dbReference>
<dbReference type="GO" id="GO:0005634">
    <property type="term" value="C:nucleus"/>
    <property type="evidence" value="ECO:0007669"/>
    <property type="project" value="UniProtKB-SubCell"/>
</dbReference>
<keyword evidence="6" id="KW-0539">Nucleus</keyword>
<name>A0AA85JJ10_TRIRE</name>
<keyword evidence="5" id="KW-0067">ATP-binding</keyword>
<protein>
    <recommendedName>
        <fullName evidence="7">AAA+ ATPase domain-containing protein</fullName>
    </recommendedName>
</protein>
<reference evidence="8" key="1">
    <citation type="submission" date="2022-06" db="EMBL/GenBank/DDBJ databases">
        <authorList>
            <person name="Berger JAMES D."/>
            <person name="Berger JAMES D."/>
        </authorList>
    </citation>
    <scope>NUCLEOTIDE SEQUENCE [LARGE SCALE GENOMIC DNA]</scope>
</reference>
<organism evidence="8 9">
    <name type="scientific">Trichobilharzia regenti</name>
    <name type="common">Nasal bird schistosome</name>
    <dbReference type="NCBI Taxonomy" id="157069"/>
    <lineage>
        <taxon>Eukaryota</taxon>
        <taxon>Metazoa</taxon>
        <taxon>Spiralia</taxon>
        <taxon>Lophotrochozoa</taxon>
        <taxon>Platyhelminthes</taxon>
        <taxon>Trematoda</taxon>
        <taxon>Digenea</taxon>
        <taxon>Strigeidida</taxon>
        <taxon>Schistosomatoidea</taxon>
        <taxon>Schistosomatidae</taxon>
        <taxon>Trichobilharzia</taxon>
    </lineage>
</organism>
<comment type="subcellular location">
    <subcellularLocation>
        <location evidence="1">Nucleus</location>
    </subcellularLocation>
</comment>
<dbReference type="PANTHER" id="PTHR11669:SF20">
    <property type="entry name" value="REPLICATION FACTOR C SUBUNIT 4"/>
    <property type="match status" value="1"/>
</dbReference>
<dbReference type="InterPro" id="IPR050238">
    <property type="entry name" value="DNA_Rep/Repair_Clamp_Loader"/>
</dbReference>
<dbReference type="InterPro" id="IPR027417">
    <property type="entry name" value="P-loop_NTPase"/>
</dbReference>
<keyword evidence="3" id="KW-0235">DNA replication</keyword>
<dbReference type="Pfam" id="PF00004">
    <property type="entry name" value="AAA"/>
    <property type="match status" value="1"/>
</dbReference>
<dbReference type="Pfam" id="PF08542">
    <property type="entry name" value="Rep_fac_C"/>
    <property type="match status" value="1"/>
</dbReference>
<accession>A0AA85JJ10</accession>
<dbReference type="Gene3D" id="1.20.272.10">
    <property type="match status" value="1"/>
</dbReference>
<dbReference type="InterPro" id="IPR003959">
    <property type="entry name" value="ATPase_AAA_core"/>
</dbReference>
<comment type="similarity">
    <text evidence="2">Belongs to the activator 1 small subunits family.</text>
</comment>
<dbReference type="Gene3D" id="3.40.50.300">
    <property type="entry name" value="P-loop containing nucleotide triphosphate hydrolases"/>
    <property type="match status" value="1"/>
</dbReference>
<keyword evidence="4" id="KW-0547">Nucleotide-binding</keyword>
<dbReference type="SUPFAM" id="SSF52540">
    <property type="entry name" value="P-loop containing nucleoside triphosphate hydrolases"/>
    <property type="match status" value="1"/>
</dbReference>
<dbReference type="FunFam" id="1.20.272.10:FF:000011">
    <property type="entry name" value="Replication factor C subunit 2"/>
    <property type="match status" value="1"/>
</dbReference>
<dbReference type="Gene3D" id="1.10.8.60">
    <property type="match status" value="1"/>
</dbReference>
<feature type="domain" description="AAA+ ATPase" evidence="7">
    <location>
        <begin position="96"/>
        <end position="230"/>
    </location>
</feature>
<evidence type="ECO:0000313" key="9">
    <source>
        <dbReference type="WBParaSite" id="TREG1_23460.1"/>
    </source>
</evidence>
<dbReference type="GO" id="GO:0006281">
    <property type="term" value="P:DNA repair"/>
    <property type="evidence" value="ECO:0007669"/>
    <property type="project" value="TreeGrafter"/>
</dbReference>
<dbReference type="GO" id="GO:0006261">
    <property type="term" value="P:DNA-templated DNA replication"/>
    <property type="evidence" value="ECO:0007669"/>
    <property type="project" value="TreeGrafter"/>
</dbReference>
<proteinExistence type="inferred from homology"/>
<evidence type="ECO:0000256" key="4">
    <source>
        <dbReference type="ARBA" id="ARBA00022741"/>
    </source>
</evidence>
<dbReference type="PANTHER" id="PTHR11669">
    <property type="entry name" value="REPLICATION FACTOR C / DNA POLYMERASE III GAMMA-TAU SUBUNIT"/>
    <property type="match status" value="1"/>
</dbReference>
<dbReference type="InterPro" id="IPR003593">
    <property type="entry name" value="AAA+_ATPase"/>
</dbReference>